<sequence length="64" mass="7138">MGEGKSQDVAYVSRPRPANGNVVPTFKVPNTKAGQWYRRRDLKLLSIPLSKREGLKGNMPSLAR</sequence>
<dbReference type="AlphaFoldDB" id="A0A6J5VPT7"/>
<evidence type="ECO:0000313" key="2">
    <source>
        <dbReference type="EMBL" id="CAB4289874.1"/>
    </source>
</evidence>
<dbReference type="Proteomes" id="UP000507222">
    <property type="component" value="Unassembled WGS sequence"/>
</dbReference>
<accession>A0A6J5VPT7</accession>
<organism evidence="2 3">
    <name type="scientific">Prunus armeniaca</name>
    <name type="common">Apricot</name>
    <name type="synonym">Armeniaca vulgaris</name>
    <dbReference type="NCBI Taxonomy" id="36596"/>
    <lineage>
        <taxon>Eukaryota</taxon>
        <taxon>Viridiplantae</taxon>
        <taxon>Streptophyta</taxon>
        <taxon>Embryophyta</taxon>
        <taxon>Tracheophyta</taxon>
        <taxon>Spermatophyta</taxon>
        <taxon>Magnoliopsida</taxon>
        <taxon>eudicotyledons</taxon>
        <taxon>Gunneridae</taxon>
        <taxon>Pentapetalae</taxon>
        <taxon>rosids</taxon>
        <taxon>fabids</taxon>
        <taxon>Rosales</taxon>
        <taxon>Rosaceae</taxon>
        <taxon>Amygdaloideae</taxon>
        <taxon>Amygdaleae</taxon>
        <taxon>Prunus</taxon>
    </lineage>
</organism>
<protein>
    <submittedName>
        <fullName evidence="2">Uncharacterized protein</fullName>
    </submittedName>
</protein>
<dbReference type="EMBL" id="CAEKDK010000008">
    <property type="protein sequence ID" value="CAB4289874.1"/>
    <property type="molecule type" value="Genomic_DNA"/>
</dbReference>
<gene>
    <name evidence="2" type="ORF">CURHAP_LOCUS49511</name>
</gene>
<proteinExistence type="predicted"/>
<name>A0A6J5VPT7_PRUAR</name>
<evidence type="ECO:0000313" key="3">
    <source>
        <dbReference type="Proteomes" id="UP000507222"/>
    </source>
</evidence>
<reference evidence="2 3" key="1">
    <citation type="submission" date="2020-05" db="EMBL/GenBank/DDBJ databases">
        <authorList>
            <person name="Campoy J."/>
            <person name="Schneeberger K."/>
            <person name="Spophaly S."/>
        </authorList>
    </citation>
    <scope>NUCLEOTIDE SEQUENCE [LARGE SCALE GENOMIC DNA]</scope>
    <source>
        <strain evidence="2">PruArmRojPasFocal</strain>
    </source>
</reference>
<evidence type="ECO:0000256" key="1">
    <source>
        <dbReference type="SAM" id="MobiDB-lite"/>
    </source>
</evidence>
<feature type="region of interest" description="Disordered" evidence="1">
    <location>
        <begin position="1"/>
        <end position="26"/>
    </location>
</feature>